<protein>
    <submittedName>
        <fullName evidence="3">Cellulose biosynthesis protein BcsG</fullName>
    </submittedName>
</protein>
<feature type="transmembrane region" description="Helical" evidence="2">
    <location>
        <begin position="17"/>
        <end position="36"/>
    </location>
</feature>
<feature type="transmembrane region" description="Helical" evidence="2">
    <location>
        <begin position="43"/>
        <end position="64"/>
    </location>
</feature>
<name>A0ABW0J9I2_9BURK</name>
<dbReference type="EMBL" id="JBHSMP010000016">
    <property type="protein sequence ID" value="MFC5429743.1"/>
    <property type="molecule type" value="Genomic_DNA"/>
</dbReference>
<comment type="caution">
    <text evidence="3">The sequence shown here is derived from an EMBL/GenBank/DDBJ whole genome shotgun (WGS) entry which is preliminary data.</text>
</comment>
<sequence length="125" mass="13397">MLATFTPSYMLELAGRVISPSMIAAVVAAVLAYIVLNRWIRVTTFVLIALIVAPLWQGIGTLIAHATSSTSLADTVDNGNNNRNATRDERSGSYDQQLAAFRSNEQGRHVGFTALTSEPADAAMT</sequence>
<feature type="compositionally biased region" description="Polar residues" evidence="1">
    <location>
        <begin position="72"/>
        <end position="84"/>
    </location>
</feature>
<reference evidence="4" key="1">
    <citation type="journal article" date="2019" name="Int. J. Syst. Evol. Microbiol.">
        <title>The Global Catalogue of Microorganisms (GCM) 10K type strain sequencing project: providing services to taxonomists for standard genome sequencing and annotation.</title>
        <authorList>
            <consortium name="The Broad Institute Genomics Platform"/>
            <consortium name="The Broad Institute Genome Sequencing Center for Infectious Disease"/>
            <person name="Wu L."/>
            <person name="Ma J."/>
        </authorList>
    </citation>
    <scope>NUCLEOTIDE SEQUENCE [LARGE SCALE GENOMIC DNA]</scope>
    <source>
        <strain evidence="4">CCUG 56042</strain>
    </source>
</reference>
<evidence type="ECO:0000256" key="1">
    <source>
        <dbReference type="SAM" id="MobiDB-lite"/>
    </source>
</evidence>
<evidence type="ECO:0000313" key="4">
    <source>
        <dbReference type="Proteomes" id="UP001596103"/>
    </source>
</evidence>
<feature type="region of interest" description="Disordered" evidence="1">
    <location>
        <begin position="72"/>
        <end position="94"/>
    </location>
</feature>
<proteinExistence type="predicted"/>
<organism evidence="3 4">
    <name type="scientific">Paraburkholderia denitrificans</name>
    <dbReference type="NCBI Taxonomy" id="694025"/>
    <lineage>
        <taxon>Bacteria</taxon>
        <taxon>Pseudomonadati</taxon>
        <taxon>Pseudomonadota</taxon>
        <taxon>Betaproteobacteria</taxon>
        <taxon>Burkholderiales</taxon>
        <taxon>Burkholderiaceae</taxon>
        <taxon>Paraburkholderia</taxon>
    </lineage>
</organism>
<evidence type="ECO:0000256" key="2">
    <source>
        <dbReference type="SAM" id="Phobius"/>
    </source>
</evidence>
<keyword evidence="2" id="KW-0812">Transmembrane</keyword>
<evidence type="ECO:0000313" key="3">
    <source>
        <dbReference type="EMBL" id="MFC5429743.1"/>
    </source>
</evidence>
<keyword evidence="2" id="KW-0472">Membrane</keyword>
<dbReference type="Pfam" id="PF11658">
    <property type="entry name" value="CBP_BcsG"/>
    <property type="match status" value="1"/>
</dbReference>
<dbReference type="Proteomes" id="UP001596103">
    <property type="component" value="Unassembled WGS sequence"/>
</dbReference>
<keyword evidence="2" id="KW-1133">Transmembrane helix</keyword>
<accession>A0ABW0J9I2</accession>
<dbReference type="RefSeq" id="WP_377711785.1">
    <property type="nucleotide sequence ID" value="NZ_JBHSMP010000016.1"/>
</dbReference>
<keyword evidence="4" id="KW-1185">Reference proteome</keyword>
<gene>
    <name evidence="3" type="primary">bcsG</name>
    <name evidence="3" type="ORF">ACFPTO_13190</name>
</gene>
<dbReference type="InterPro" id="IPR017744">
    <property type="entry name" value="BcsG"/>
</dbReference>